<dbReference type="InterPro" id="IPR010718">
    <property type="entry name" value="DUF1294"/>
</dbReference>
<feature type="transmembrane region" description="Helical" evidence="2">
    <location>
        <begin position="81"/>
        <end position="103"/>
    </location>
</feature>
<dbReference type="Pfam" id="PF00313">
    <property type="entry name" value="CSD"/>
    <property type="match status" value="1"/>
</dbReference>
<dbReference type="Proteomes" id="UP000671868">
    <property type="component" value="Chromosome"/>
</dbReference>
<dbReference type="SUPFAM" id="SSF50249">
    <property type="entry name" value="Nucleic acid-binding proteins"/>
    <property type="match status" value="1"/>
</dbReference>
<dbReference type="InterPro" id="IPR011129">
    <property type="entry name" value="CSD"/>
</dbReference>
<dbReference type="InterPro" id="IPR002059">
    <property type="entry name" value="CSP_DNA-bd"/>
</dbReference>
<organism evidence="4 5">
    <name type="scientific">Billgrantia sulfidoxydans</name>
    <dbReference type="NCBI Taxonomy" id="2733484"/>
    <lineage>
        <taxon>Bacteria</taxon>
        <taxon>Pseudomonadati</taxon>
        <taxon>Pseudomonadota</taxon>
        <taxon>Gammaproteobacteria</taxon>
        <taxon>Oceanospirillales</taxon>
        <taxon>Halomonadaceae</taxon>
        <taxon>Billgrantia</taxon>
    </lineage>
</organism>
<reference evidence="4 5" key="1">
    <citation type="journal article" date="2021" name="Front. Microbiol.">
        <title>Aerobic Denitrification and Heterotrophic Sulfur Oxidation in the Genus Halomonas Revealed by Six Novel Species Characterizations and Genome-Based Analysis.</title>
        <authorList>
            <person name="Wang L."/>
            <person name="Shao Z."/>
        </authorList>
    </citation>
    <scope>NUCLEOTIDE SEQUENCE [LARGE SCALE GENOMIC DNA]</scope>
    <source>
        <strain evidence="4 5">MCCC 1A11059</strain>
    </source>
</reference>
<keyword evidence="2" id="KW-1133">Transmembrane helix</keyword>
<evidence type="ECO:0000256" key="1">
    <source>
        <dbReference type="ARBA" id="ARBA00022553"/>
    </source>
</evidence>
<dbReference type="PANTHER" id="PTHR12962:SF1">
    <property type="entry name" value="COLD SHOCK DOMAIN-CONTAINING PROTEIN CG9705"/>
    <property type="match status" value="1"/>
</dbReference>
<proteinExistence type="predicted"/>
<dbReference type="PANTHER" id="PTHR12962">
    <property type="entry name" value="CALCIUM-REGULATED HEAT STABLE PROTEIN CRHSP-24-RELATED"/>
    <property type="match status" value="1"/>
</dbReference>
<keyword evidence="1" id="KW-0597">Phosphoprotein</keyword>
<keyword evidence="2" id="KW-0812">Transmembrane</keyword>
<gene>
    <name evidence="4" type="ORF">HNO51_08765</name>
</gene>
<accession>A0ABX7W6X2</accession>
<dbReference type="CDD" id="cd04458">
    <property type="entry name" value="CSP_CDS"/>
    <property type="match status" value="1"/>
</dbReference>
<name>A0ABX7W6X2_9GAMM</name>
<evidence type="ECO:0000313" key="4">
    <source>
        <dbReference type="EMBL" id="QTP54763.1"/>
    </source>
</evidence>
<feature type="domain" description="CSD" evidence="3">
    <location>
        <begin position="2"/>
        <end position="67"/>
    </location>
</feature>
<evidence type="ECO:0000256" key="2">
    <source>
        <dbReference type="SAM" id="Phobius"/>
    </source>
</evidence>
<dbReference type="SMART" id="SM00357">
    <property type="entry name" value="CSP"/>
    <property type="match status" value="1"/>
</dbReference>
<evidence type="ECO:0000313" key="5">
    <source>
        <dbReference type="Proteomes" id="UP000671868"/>
    </source>
</evidence>
<dbReference type="InterPro" id="IPR012340">
    <property type="entry name" value="NA-bd_OB-fold"/>
</dbReference>
<dbReference type="Pfam" id="PF06961">
    <property type="entry name" value="DUF1294"/>
    <property type="match status" value="1"/>
</dbReference>
<feature type="transmembrane region" description="Helical" evidence="2">
    <location>
        <begin position="109"/>
        <end position="126"/>
    </location>
</feature>
<evidence type="ECO:0000259" key="3">
    <source>
        <dbReference type="PROSITE" id="PS51857"/>
    </source>
</evidence>
<keyword evidence="5" id="KW-1185">Reference proteome</keyword>
<sequence length="234" mass="25312">MRHEGKLTQWNDAKGFGFTTPAAGGPRVFVHISAFPRGGRRPTLNEPITYQLTQDSQNRPKAQKVGYLKAARSASPRSRGLMLASAIAAAFFALLAALSGLGYVPMQLLAAYALLSVITFAMYGIDKAAAGKGRRRSPEATLLFAGLIGGWPGALVAQRLFRHKTRKQPFQAIFWCGVVVNCGVFGWLVYTGEVARLWAGFGFEPTKFGVIGCASGFLEICMLTNLNFNISKFG</sequence>
<dbReference type="InterPro" id="IPR052069">
    <property type="entry name" value="Ca-reg_mRNA-binding_domain"/>
</dbReference>
<dbReference type="RefSeq" id="WP_209538986.1">
    <property type="nucleotide sequence ID" value="NZ_CP053381.1"/>
</dbReference>
<feature type="transmembrane region" description="Helical" evidence="2">
    <location>
        <begin position="169"/>
        <end position="188"/>
    </location>
</feature>
<keyword evidence="2" id="KW-0472">Membrane</keyword>
<feature type="transmembrane region" description="Helical" evidence="2">
    <location>
        <begin position="208"/>
        <end position="228"/>
    </location>
</feature>
<dbReference type="EMBL" id="CP053381">
    <property type="protein sequence ID" value="QTP54763.1"/>
    <property type="molecule type" value="Genomic_DNA"/>
</dbReference>
<protein>
    <submittedName>
        <fullName evidence="4">DUF1294 domain-containing protein</fullName>
    </submittedName>
</protein>
<dbReference type="PROSITE" id="PS51857">
    <property type="entry name" value="CSD_2"/>
    <property type="match status" value="1"/>
</dbReference>
<dbReference type="Gene3D" id="2.40.50.140">
    <property type="entry name" value="Nucleic acid-binding proteins"/>
    <property type="match status" value="1"/>
</dbReference>